<sequence length="59" mass="6905">MGRCVPSCRFVHLLLREMRAESTQRIQKYFIVLEEHGVKFSKYCKTVKGSVRLFLIQSG</sequence>
<evidence type="ECO:0000313" key="1">
    <source>
        <dbReference type="EMBL" id="JAE12140.1"/>
    </source>
</evidence>
<protein>
    <submittedName>
        <fullName evidence="1">Uncharacterized protein</fullName>
    </submittedName>
</protein>
<reference evidence="1" key="1">
    <citation type="submission" date="2014-09" db="EMBL/GenBank/DDBJ databases">
        <authorList>
            <person name="Magalhaes I.L.F."/>
            <person name="Oliveira U."/>
            <person name="Santos F.R."/>
            <person name="Vidigal T.H.D.A."/>
            <person name="Brescovit A.D."/>
            <person name="Santos A.J."/>
        </authorList>
    </citation>
    <scope>NUCLEOTIDE SEQUENCE</scope>
    <source>
        <tissue evidence="1">Shoot tissue taken approximately 20 cm above the soil surface</tissue>
    </source>
</reference>
<name>A0A0A9FGK9_ARUDO</name>
<reference evidence="1" key="2">
    <citation type="journal article" date="2015" name="Data Brief">
        <title>Shoot transcriptome of the giant reed, Arundo donax.</title>
        <authorList>
            <person name="Barrero R.A."/>
            <person name="Guerrero F.D."/>
            <person name="Moolhuijzen P."/>
            <person name="Goolsby J.A."/>
            <person name="Tidwell J."/>
            <person name="Bellgard S.E."/>
            <person name="Bellgard M.I."/>
        </authorList>
    </citation>
    <scope>NUCLEOTIDE SEQUENCE</scope>
    <source>
        <tissue evidence="1">Shoot tissue taken approximately 20 cm above the soil surface</tissue>
    </source>
</reference>
<proteinExistence type="predicted"/>
<dbReference type="AlphaFoldDB" id="A0A0A9FGK9"/>
<dbReference type="EMBL" id="GBRH01185756">
    <property type="protein sequence ID" value="JAE12140.1"/>
    <property type="molecule type" value="Transcribed_RNA"/>
</dbReference>
<organism evidence="1">
    <name type="scientific">Arundo donax</name>
    <name type="common">Giant reed</name>
    <name type="synonym">Donax arundinaceus</name>
    <dbReference type="NCBI Taxonomy" id="35708"/>
    <lineage>
        <taxon>Eukaryota</taxon>
        <taxon>Viridiplantae</taxon>
        <taxon>Streptophyta</taxon>
        <taxon>Embryophyta</taxon>
        <taxon>Tracheophyta</taxon>
        <taxon>Spermatophyta</taxon>
        <taxon>Magnoliopsida</taxon>
        <taxon>Liliopsida</taxon>
        <taxon>Poales</taxon>
        <taxon>Poaceae</taxon>
        <taxon>PACMAD clade</taxon>
        <taxon>Arundinoideae</taxon>
        <taxon>Arundineae</taxon>
        <taxon>Arundo</taxon>
    </lineage>
</organism>
<accession>A0A0A9FGK9</accession>